<organism evidence="3 4">
    <name type="scientific">Pricia antarctica</name>
    <dbReference type="NCBI Taxonomy" id="641691"/>
    <lineage>
        <taxon>Bacteria</taxon>
        <taxon>Pseudomonadati</taxon>
        <taxon>Bacteroidota</taxon>
        <taxon>Flavobacteriia</taxon>
        <taxon>Flavobacteriales</taxon>
        <taxon>Flavobacteriaceae</taxon>
        <taxon>Pricia</taxon>
    </lineage>
</organism>
<evidence type="ECO:0000256" key="1">
    <source>
        <dbReference type="SAM" id="Coils"/>
    </source>
</evidence>
<accession>A0A1G7GA53</accession>
<gene>
    <name evidence="3" type="ORF">SAMN05421636_10840</name>
</gene>
<keyword evidence="4" id="KW-1185">Reference proteome</keyword>
<keyword evidence="2" id="KW-0812">Transmembrane</keyword>
<name>A0A1G7GA53_9FLAO</name>
<feature type="transmembrane region" description="Helical" evidence="2">
    <location>
        <begin position="58"/>
        <end position="78"/>
    </location>
</feature>
<proteinExistence type="predicted"/>
<sequence length="165" mass="18369">MKEKSIVNTETTENPEKNTKDGFGLITYVIAIGVLIAYGFFIHFLTGRAGAEEPEWSRLIYLFSGVEAIVFAAAGFLFGREVNRKRAKNAEEEKKQADKEKEVAKKQMFDEKKKGLMLGAMAIQEEKTMAAMTPENMVLEGMAPKPAIASIAKAARNMYPELEDL</sequence>
<keyword evidence="2" id="KW-0472">Membrane</keyword>
<dbReference type="Proteomes" id="UP000199109">
    <property type="component" value="Unassembled WGS sequence"/>
</dbReference>
<evidence type="ECO:0000313" key="4">
    <source>
        <dbReference type="Proteomes" id="UP000199109"/>
    </source>
</evidence>
<reference evidence="3 4" key="1">
    <citation type="submission" date="2016-10" db="EMBL/GenBank/DDBJ databases">
        <authorList>
            <person name="de Groot N.N."/>
        </authorList>
    </citation>
    <scope>NUCLEOTIDE SEQUENCE [LARGE SCALE GENOMIC DNA]</scope>
    <source>
        <strain evidence="3 4">DSM 23421</strain>
    </source>
</reference>
<feature type="coiled-coil region" evidence="1">
    <location>
        <begin position="80"/>
        <end position="107"/>
    </location>
</feature>
<keyword evidence="1" id="KW-0175">Coiled coil</keyword>
<evidence type="ECO:0000256" key="2">
    <source>
        <dbReference type="SAM" id="Phobius"/>
    </source>
</evidence>
<dbReference type="AlphaFoldDB" id="A0A1G7GA53"/>
<dbReference type="STRING" id="641691.SAMN05421636_10840"/>
<feature type="transmembrane region" description="Helical" evidence="2">
    <location>
        <begin position="25"/>
        <end position="46"/>
    </location>
</feature>
<keyword evidence="2" id="KW-1133">Transmembrane helix</keyword>
<dbReference type="RefSeq" id="WP_091871215.1">
    <property type="nucleotide sequence ID" value="NZ_FNAO01000008.1"/>
</dbReference>
<protein>
    <submittedName>
        <fullName evidence="3">Uncharacterized protein</fullName>
    </submittedName>
</protein>
<evidence type="ECO:0000313" key="3">
    <source>
        <dbReference type="EMBL" id="SDE85000.1"/>
    </source>
</evidence>
<dbReference type="OrthoDB" id="1444417at2"/>
<dbReference type="EMBL" id="FNAO01000008">
    <property type="protein sequence ID" value="SDE85000.1"/>
    <property type="molecule type" value="Genomic_DNA"/>
</dbReference>